<organism evidence="1 2">
    <name type="scientific">Cupriavidus laharis</name>
    <dbReference type="NCBI Taxonomy" id="151654"/>
    <lineage>
        <taxon>Bacteria</taxon>
        <taxon>Pseudomonadati</taxon>
        <taxon>Pseudomonadota</taxon>
        <taxon>Betaproteobacteria</taxon>
        <taxon>Burkholderiales</taxon>
        <taxon>Burkholderiaceae</taxon>
        <taxon>Cupriavidus</taxon>
    </lineage>
</organism>
<evidence type="ECO:0008006" key="3">
    <source>
        <dbReference type="Google" id="ProtNLM"/>
    </source>
</evidence>
<dbReference type="Proteomes" id="UP000727654">
    <property type="component" value="Unassembled WGS sequence"/>
</dbReference>
<sequence>MSDFDRELRREAIELCHTGPARPDKLVALAHAGLKAWAKVGNLQFPPEKRYALLQETMRYCAYECLLACCFTQEDRLERIAGMLDVAYPRYACTRARLAARRNRYGRPRF</sequence>
<proteinExistence type="predicted"/>
<dbReference type="RefSeq" id="WP_224081750.1">
    <property type="nucleotide sequence ID" value="NZ_CAJZAI010000012.1"/>
</dbReference>
<keyword evidence="2" id="KW-1185">Reference proteome</keyword>
<evidence type="ECO:0000313" key="2">
    <source>
        <dbReference type="Proteomes" id="UP000727654"/>
    </source>
</evidence>
<accession>A0ABM8XK43</accession>
<protein>
    <recommendedName>
        <fullName evidence="3">Four helix bundle protein</fullName>
    </recommendedName>
</protein>
<evidence type="ECO:0000313" key="1">
    <source>
        <dbReference type="EMBL" id="CAG9180577.1"/>
    </source>
</evidence>
<reference evidence="1 2" key="1">
    <citation type="submission" date="2021-08" db="EMBL/GenBank/DDBJ databases">
        <authorList>
            <person name="Peeters C."/>
        </authorList>
    </citation>
    <scope>NUCLEOTIDE SEQUENCE [LARGE SCALE GENOMIC DNA]</scope>
    <source>
        <strain evidence="1 2">LMG 23992</strain>
    </source>
</reference>
<dbReference type="EMBL" id="CAJZAI010000012">
    <property type="protein sequence ID" value="CAG9180577.1"/>
    <property type="molecule type" value="Genomic_DNA"/>
</dbReference>
<name>A0ABM8XK43_9BURK</name>
<comment type="caution">
    <text evidence="1">The sequence shown here is derived from an EMBL/GenBank/DDBJ whole genome shotgun (WGS) entry which is preliminary data.</text>
</comment>
<gene>
    <name evidence="1" type="ORF">LMG23992_04277</name>
</gene>